<gene>
    <name evidence="1" type="ORF">HLUCCX14_07400</name>
</gene>
<name>A0A0P8D009_9GAMM</name>
<accession>A0A0P8D009</accession>
<protein>
    <submittedName>
        <fullName evidence="1">Uncharacterized protein</fullName>
    </submittedName>
</protein>
<evidence type="ECO:0000313" key="2">
    <source>
        <dbReference type="Proteomes" id="UP000050416"/>
    </source>
</evidence>
<evidence type="ECO:0000313" key="1">
    <source>
        <dbReference type="EMBL" id="KPQ29092.1"/>
    </source>
</evidence>
<dbReference type="STRING" id="1305731.GCA_000934705_00599"/>
<dbReference type="Proteomes" id="UP000050416">
    <property type="component" value="Unassembled WGS sequence"/>
</dbReference>
<proteinExistence type="predicted"/>
<dbReference type="AlphaFoldDB" id="A0A0P8D009"/>
<organism evidence="1 2">
    <name type="scientific">Marinobacter excellens HL-55</name>
    <dbReference type="NCBI Taxonomy" id="1305731"/>
    <lineage>
        <taxon>Bacteria</taxon>
        <taxon>Pseudomonadati</taxon>
        <taxon>Pseudomonadota</taxon>
        <taxon>Gammaproteobacteria</taxon>
        <taxon>Pseudomonadales</taxon>
        <taxon>Marinobacteraceae</taxon>
        <taxon>Marinobacter</taxon>
    </lineage>
</organism>
<dbReference type="EMBL" id="LJZQ01000008">
    <property type="protein sequence ID" value="KPQ29092.1"/>
    <property type="molecule type" value="Genomic_DNA"/>
</dbReference>
<sequence length="35" mass="4208">MSATFTGRNQCLFLNRPRANARGYRRRENYDTENQ</sequence>
<reference evidence="1 2" key="1">
    <citation type="submission" date="2015-09" db="EMBL/GenBank/DDBJ databases">
        <title>Identification and resolution of microdiversity through metagenomic sequencing of parallel consortia.</title>
        <authorList>
            <person name="Nelson W.C."/>
            <person name="Romine M.F."/>
            <person name="Lindemann S.R."/>
        </authorList>
    </citation>
    <scope>NUCLEOTIDE SEQUENCE [LARGE SCALE GENOMIC DNA]</scope>
    <source>
        <strain evidence="1">HL-55</strain>
    </source>
</reference>
<comment type="caution">
    <text evidence="1">The sequence shown here is derived from an EMBL/GenBank/DDBJ whole genome shotgun (WGS) entry which is preliminary data.</text>
</comment>